<organism evidence="1 2">
    <name type="scientific">Lutimaribacter saemankumensis</name>
    <dbReference type="NCBI Taxonomy" id="490829"/>
    <lineage>
        <taxon>Bacteria</taxon>
        <taxon>Pseudomonadati</taxon>
        <taxon>Pseudomonadota</taxon>
        <taxon>Alphaproteobacteria</taxon>
        <taxon>Rhodobacterales</taxon>
        <taxon>Roseobacteraceae</taxon>
        <taxon>Lutimaribacter</taxon>
    </lineage>
</organism>
<dbReference type="AlphaFoldDB" id="A0A1G8RLP8"/>
<dbReference type="InterPro" id="IPR003749">
    <property type="entry name" value="ThiS/MoaD-like"/>
</dbReference>
<evidence type="ECO:0000313" key="1">
    <source>
        <dbReference type="EMBL" id="SDJ17907.1"/>
    </source>
</evidence>
<gene>
    <name evidence="1" type="ORF">SAMN05421850_109176</name>
</gene>
<dbReference type="STRING" id="490829.SAMN05421850_109176"/>
<proteinExistence type="predicted"/>
<dbReference type="Gene3D" id="3.10.20.30">
    <property type="match status" value="1"/>
</dbReference>
<dbReference type="CDD" id="cd17040">
    <property type="entry name" value="Ubl_MoaD_like"/>
    <property type="match status" value="1"/>
</dbReference>
<dbReference type="InterPro" id="IPR016155">
    <property type="entry name" value="Mopterin_synth/thiamin_S_b"/>
</dbReference>
<keyword evidence="2" id="KW-1185">Reference proteome</keyword>
<dbReference type="RefSeq" id="WP_090029797.1">
    <property type="nucleotide sequence ID" value="NZ_FNEB01000009.1"/>
</dbReference>
<dbReference type="InterPro" id="IPR012675">
    <property type="entry name" value="Beta-grasp_dom_sf"/>
</dbReference>
<accession>A0A1G8RLP8</accession>
<protein>
    <submittedName>
        <fullName evidence="1">ThiS family protein</fullName>
    </submittedName>
</protein>
<dbReference type="SUPFAM" id="SSF54285">
    <property type="entry name" value="MoaD/ThiS"/>
    <property type="match status" value="1"/>
</dbReference>
<dbReference type="Proteomes" id="UP000199340">
    <property type="component" value="Unassembled WGS sequence"/>
</dbReference>
<dbReference type="EMBL" id="FNEB01000009">
    <property type="protein sequence ID" value="SDJ17907.1"/>
    <property type="molecule type" value="Genomic_DNA"/>
</dbReference>
<evidence type="ECO:0000313" key="2">
    <source>
        <dbReference type="Proteomes" id="UP000199340"/>
    </source>
</evidence>
<dbReference type="Pfam" id="PF02597">
    <property type="entry name" value="ThiS"/>
    <property type="match status" value="1"/>
</dbReference>
<name>A0A1G8RLP8_9RHOB</name>
<dbReference type="OrthoDB" id="8087696at2"/>
<sequence length="81" mass="8927">MVEVTLWGGLVPLAENQKTITVEAGTVRELLRKLQERYPGLKSAIENDVAVVVDGVVYRDDRSKELAADAEVFLMRRLAGG</sequence>
<reference evidence="1 2" key="1">
    <citation type="submission" date="2016-10" db="EMBL/GenBank/DDBJ databases">
        <authorList>
            <person name="de Groot N.N."/>
        </authorList>
    </citation>
    <scope>NUCLEOTIDE SEQUENCE [LARGE SCALE GENOMIC DNA]</scope>
    <source>
        <strain evidence="1 2">DSM 28010</strain>
    </source>
</reference>